<dbReference type="OrthoDB" id="9779761at2"/>
<comment type="caution">
    <text evidence="2">The sequence shown here is derived from an EMBL/GenBank/DDBJ whole genome shotgun (WGS) entry which is preliminary data.</text>
</comment>
<dbReference type="Proteomes" id="UP000290106">
    <property type="component" value="Unassembled WGS sequence"/>
</dbReference>
<evidence type="ECO:0000313" key="2">
    <source>
        <dbReference type="EMBL" id="RXS72591.1"/>
    </source>
</evidence>
<dbReference type="AlphaFoldDB" id="A0A4Q1RDC0"/>
<feature type="compositionally biased region" description="Basic and acidic residues" evidence="1">
    <location>
        <begin position="85"/>
        <end position="102"/>
    </location>
</feature>
<reference evidence="2 3" key="1">
    <citation type="submission" date="2019-01" db="EMBL/GenBank/DDBJ databases">
        <title>Blautia sp. nov. KGMB01111 isolated human feces.</title>
        <authorList>
            <person name="Park J.-E."/>
            <person name="Kim J.-S."/>
            <person name="Park S.-H."/>
        </authorList>
    </citation>
    <scope>NUCLEOTIDE SEQUENCE [LARGE SCALE GENOMIC DNA]</scope>
    <source>
        <strain evidence="2 3">KGMB01111</strain>
    </source>
</reference>
<evidence type="ECO:0000256" key="1">
    <source>
        <dbReference type="SAM" id="MobiDB-lite"/>
    </source>
</evidence>
<sequence>MLDGKKFSRGYRDATTMNILRKRLKAAFPEAVFTYGNITAADRKILKLEKSHANDAVAIAAHGLGQVSTTADTTYYRQLRKQKRSLHEATPRKGIREPNRDAKRNKKNTSHVGNSYLNDKVKVYGQTGWVSGFSGSSSVYVRDRNGRYLTVHGKNYKLIPVRDLHVHAHSNNWAVYNRKDGEEKQA</sequence>
<dbReference type="EMBL" id="SDKC01000002">
    <property type="protein sequence ID" value="RXS72591.1"/>
    <property type="molecule type" value="Genomic_DNA"/>
</dbReference>
<name>A0A4Q1RDC0_9FIRM</name>
<protein>
    <recommendedName>
        <fullName evidence="4">HNH endonuclease</fullName>
    </recommendedName>
</protein>
<keyword evidence="3" id="KW-1185">Reference proteome</keyword>
<feature type="region of interest" description="Disordered" evidence="1">
    <location>
        <begin position="81"/>
        <end position="113"/>
    </location>
</feature>
<gene>
    <name evidence="2" type="ORF">ETP43_16570</name>
</gene>
<proteinExistence type="predicted"/>
<organism evidence="2 3">
    <name type="scientific">Blautia faecicola</name>
    <dbReference type="NCBI Taxonomy" id="2509240"/>
    <lineage>
        <taxon>Bacteria</taxon>
        <taxon>Bacillati</taxon>
        <taxon>Bacillota</taxon>
        <taxon>Clostridia</taxon>
        <taxon>Lachnospirales</taxon>
        <taxon>Lachnospiraceae</taxon>
        <taxon>Blautia</taxon>
    </lineage>
</organism>
<evidence type="ECO:0000313" key="3">
    <source>
        <dbReference type="Proteomes" id="UP000290106"/>
    </source>
</evidence>
<accession>A0A4Q1RDC0</accession>
<evidence type="ECO:0008006" key="4">
    <source>
        <dbReference type="Google" id="ProtNLM"/>
    </source>
</evidence>
<dbReference type="RefSeq" id="WP_129259707.1">
    <property type="nucleotide sequence ID" value="NZ_SDKC01000002.1"/>
</dbReference>